<proteinExistence type="predicted"/>
<comment type="caution">
    <text evidence="1">The sequence shown here is derived from an EMBL/GenBank/DDBJ whole genome shotgun (WGS) entry which is preliminary data.</text>
</comment>
<dbReference type="Proteomes" id="UP000629287">
    <property type="component" value="Unassembled WGS sequence"/>
</dbReference>
<sequence>MPTIGYAQLPVPAGADTPTVASALADIATALDPHLVQHVTDLADRNSTLSAAPQHTVAVAEDGTTWIKTDGGSNTWVTVWEPLPAWQNCTLAAGYQSSGGFTPQARLVGNRVSLRGRIERTDGQVIPINGVKVGSVPTDCIPQEQVGAYAGTCSLAGDVIIGVGKLEVLETGTSSVLGGAGDITWWSQDGPVATGTPWIAINGEYWTD</sequence>
<gene>
    <name evidence="1" type="ORF">H4687_005813</name>
</gene>
<dbReference type="GeneID" id="86830362"/>
<protein>
    <submittedName>
        <fullName evidence="1">Uncharacterized protein</fullName>
    </submittedName>
</protein>
<reference evidence="1 2" key="1">
    <citation type="submission" date="2020-10" db="EMBL/GenBank/DDBJ databases">
        <title>Sequencing the genomes of 1000 actinobacteria strains.</title>
        <authorList>
            <person name="Klenk H.-P."/>
        </authorList>
    </citation>
    <scope>NUCLEOTIDE SEQUENCE [LARGE SCALE GENOMIC DNA]</scope>
    <source>
        <strain evidence="1 2">DSM 41803</strain>
    </source>
</reference>
<dbReference type="EMBL" id="JADBGF010000001">
    <property type="protein sequence ID" value="MBE1599684.1"/>
    <property type="molecule type" value="Genomic_DNA"/>
</dbReference>
<dbReference type="RefSeq" id="WP_046913302.1">
    <property type="nucleotide sequence ID" value="NZ_JADBGF010000001.1"/>
</dbReference>
<name>A0A8I0PBI8_9ACTN</name>
<keyword evidence="2" id="KW-1185">Reference proteome</keyword>
<accession>A0A8I0PBI8</accession>
<dbReference type="AlphaFoldDB" id="A0A8I0PBI8"/>
<evidence type="ECO:0000313" key="2">
    <source>
        <dbReference type="Proteomes" id="UP000629287"/>
    </source>
</evidence>
<evidence type="ECO:0000313" key="1">
    <source>
        <dbReference type="EMBL" id="MBE1599684.1"/>
    </source>
</evidence>
<organism evidence="1 2">
    <name type="scientific">Streptomyces stelliscabiei</name>
    <dbReference type="NCBI Taxonomy" id="146820"/>
    <lineage>
        <taxon>Bacteria</taxon>
        <taxon>Bacillati</taxon>
        <taxon>Actinomycetota</taxon>
        <taxon>Actinomycetes</taxon>
        <taxon>Kitasatosporales</taxon>
        <taxon>Streptomycetaceae</taxon>
        <taxon>Streptomyces</taxon>
    </lineage>
</organism>